<dbReference type="InterPro" id="IPR007110">
    <property type="entry name" value="Ig-like_dom"/>
</dbReference>
<dbReference type="InterPro" id="IPR036179">
    <property type="entry name" value="Ig-like_dom_sf"/>
</dbReference>
<feature type="compositionally biased region" description="Basic and acidic residues" evidence="4">
    <location>
        <begin position="100"/>
        <end position="156"/>
    </location>
</feature>
<feature type="domain" description="Ig-like" evidence="5">
    <location>
        <begin position="7"/>
        <end position="100"/>
    </location>
</feature>
<evidence type="ECO:0000256" key="4">
    <source>
        <dbReference type="SAM" id="MobiDB-lite"/>
    </source>
</evidence>
<dbReference type="FunFam" id="2.60.40.10:FF:000107">
    <property type="entry name" value="Myosin, light chain kinase a"/>
    <property type="match status" value="1"/>
</dbReference>
<evidence type="ECO:0000256" key="1">
    <source>
        <dbReference type="ARBA" id="ARBA00022729"/>
    </source>
</evidence>
<dbReference type="GO" id="GO:0007156">
    <property type="term" value="P:homophilic cell adhesion via plasma membrane adhesion molecules"/>
    <property type="evidence" value="ECO:0007669"/>
    <property type="project" value="TreeGrafter"/>
</dbReference>
<feature type="compositionally biased region" description="Polar residues" evidence="4">
    <location>
        <begin position="89"/>
        <end position="99"/>
    </location>
</feature>
<proteinExistence type="predicted"/>
<dbReference type="Gene3D" id="2.60.40.10">
    <property type="entry name" value="Immunoglobulins"/>
    <property type="match status" value="1"/>
</dbReference>
<dbReference type="PANTHER" id="PTHR45080:SF8">
    <property type="entry name" value="IG-LIKE DOMAIN-CONTAINING PROTEIN"/>
    <property type="match status" value="1"/>
</dbReference>
<dbReference type="GO" id="GO:0005886">
    <property type="term" value="C:plasma membrane"/>
    <property type="evidence" value="ECO:0007669"/>
    <property type="project" value="TreeGrafter"/>
</dbReference>
<dbReference type="SMART" id="SM00409">
    <property type="entry name" value="IG"/>
    <property type="match status" value="1"/>
</dbReference>
<dbReference type="InterPro" id="IPR013783">
    <property type="entry name" value="Ig-like_fold"/>
</dbReference>
<feature type="non-terminal residue" evidence="6">
    <location>
        <position position="156"/>
    </location>
</feature>
<sequence length="156" mass="17540">TIDVIAPPTIEAPVILAELSDVSAKEGETIKLVCKFSSVDKSLKIIWQKNSKTITEAVDTKFDGQTATLVISNCKKEHEGTYKIIASNAGGTTESSSSIKIEKKEKVKEKEEEVEEEKKTEVKKKEEEKAAKKVEQKVEKKVEQKMEKKVEQKMER</sequence>
<reference evidence="6" key="2">
    <citation type="journal article" date="2017" name="J. Med. Entomol.">
        <title>Transcriptome Analysis of the Triatoma infestans (Hemiptera: Reduviidae) Integument.</title>
        <authorList>
            <person name="Calderon-Fernandez G.M."/>
            <person name="Moriconi D.E."/>
            <person name="Dulbecco A.B."/>
            <person name="Juarez M.P."/>
        </authorList>
    </citation>
    <scope>NUCLEOTIDE SEQUENCE</scope>
    <source>
        <strain evidence="6">Int1</strain>
        <tissue evidence="6">Integument</tissue>
    </source>
</reference>
<dbReference type="InterPro" id="IPR013098">
    <property type="entry name" value="Ig_I-set"/>
</dbReference>
<dbReference type="PROSITE" id="PS50835">
    <property type="entry name" value="IG_LIKE"/>
    <property type="match status" value="1"/>
</dbReference>
<organism evidence="6">
    <name type="scientific">Triatoma infestans</name>
    <name type="common">Assassin bug</name>
    <dbReference type="NCBI Taxonomy" id="30076"/>
    <lineage>
        <taxon>Eukaryota</taxon>
        <taxon>Metazoa</taxon>
        <taxon>Ecdysozoa</taxon>
        <taxon>Arthropoda</taxon>
        <taxon>Hexapoda</taxon>
        <taxon>Insecta</taxon>
        <taxon>Pterygota</taxon>
        <taxon>Neoptera</taxon>
        <taxon>Paraneoptera</taxon>
        <taxon>Hemiptera</taxon>
        <taxon>Heteroptera</taxon>
        <taxon>Panheteroptera</taxon>
        <taxon>Cimicomorpha</taxon>
        <taxon>Reduviidae</taxon>
        <taxon>Triatominae</taxon>
        <taxon>Triatoma</taxon>
    </lineage>
</organism>
<dbReference type="InterPro" id="IPR050958">
    <property type="entry name" value="Cell_Adh-Cytoskel_Orgn"/>
</dbReference>
<dbReference type="CDD" id="cd00096">
    <property type="entry name" value="Ig"/>
    <property type="match status" value="1"/>
</dbReference>
<feature type="region of interest" description="Disordered" evidence="4">
    <location>
        <begin position="89"/>
        <end position="156"/>
    </location>
</feature>
<dbReference type="AlphaFoldDB" id="A0A170W389"/>
<protein>
    <submittedName>
        <fullName evidence="6">Muscle m-line assembly protein unc-89-like protein</fullName>
    </submittedName>
</protein>
<dbReference type="PANTHER" id="PTHR45080">
    <property type="entry name" value="CONTACTIN 5"/>
    <property type="match status" value="1"/>
</dbReference>
<dbReference type="EMBL" id="GEMB01006161">
    <property type="protein sequence ID" value="JAR97166.1"/>
    <property type="molecule type" value="Transcribed_RNA"/>
</dbReference>
<keyword evidence="2" id="KW-1015">Disulfide bond</keyword>
<dbReference type="Pfam" id="PF07679">
    <property type="entry name" value="I-set"/>
    <property type="match status" value="1"/>
</dbReference>
<dbReference type="InterPro" id="IPR003599">
    <property type="entry name" value="Ig_sub"/>
</dbReference>
<evidence type="ECO:0000256" key="2">
    <source>
        <dbReference type="ARBA" id="ARBA00023157"/>
    </source>
</evidence>
<evidence type="ECO:0000256" key="3">
    <source>
        <dbReference type="ARBA" id="ARBA00023319"/>
    </source>
</evidence>
<reference evidence="6" key="1">
    <citation type="submission" date="2016-04" db="EMBL/GenBank/DDBJ databases">
        <authorList>
            <person name="Calderon-Fernandez G.M.Sr."/>
        </authorList>
    </citation>
    <scope>NUCLEOTIDE SEQUENCE</scope>
    <source>
        <strain evidence="6">Int1</strain>
        <tissue evidence="6">Integument</tissue>
    </source>
</reference>
<name>A0A170W389_TRIIF</name>
<evidence type="ECO:0000313" key="6">
    <source>
        <dbReference type="EMBL" id="JAR97166.1"/>
    </source>
</evidence>
<accession>A0A170W389</accession>
<dbReference type="SUPFAM" id="SSF48726">
    <property type="entry name" value="Immunoglobulin"/>
    <property type="match status" value="1"/>
</dbReference>
<evidence type="ECO:0000259" key="5">
    <source>
        <dbReference type="PROSITE" id="PS50835"/>
    </source>
</evidence>
<feature type="non-terminal residue" evidence="6">
    <location>
        <position position="1"/>
    </location>
</feature>
<keyword evidence="1" id="KW-0732">Signal</keyword>
<keyword evidence="3" id="KW-0393">Immunoglobulin domain</keyword>